<reference evidence="2" key="2">
    <citation type="submission" date="2018-05" db="EMBL/GenBank/DDBJ databases">
        <title>OgluRS3 (Oryza glumaepatula Reference Sequence Version 3).</title>
        <authorList>
            <person name="Zhang J."/>
            <person name="Kudrna D."/>
            <person name="Lee S."/>
            <person name="Talag J."/>
            <person name="Welchert J."/>
            <person name="Wing R.A."/>
        </authorList>
    </citation>
    <scope>NUCLEOTIDE SEQUENCE [LARGE SCALE GENOMIC DNA]</scope>
</reference>
<evidence type="ECO:0000256" key="1">
    <source>
        <dbReference type="SAM" id="SignalP"/>
    </source>
</evidence>
<feature type="signal peptide" evidence="1">
    <location>
        <begin position="1"/>
        <end position="24"/>
    </location>
</feature>
<evidence type="ECO:0000313" key="3">
    <source>
        <dbReference type="Proteomes" id="UP000026961"/>
    </source>
</evidence>
<name>A0A0E0A7W3_9ORYZ</name>
<dbReference type="Gramene" id="OGLUM06G10940.1">
    <property type="protein sequence ID" value="OGLUM06G10940.1"/>
    <property type="gene ID" value="OGLUM06G10940"/>
</dbReference>
<sequence>MKGIVLNPPFFLILLFFASSSAMAASTVSIAGALMCSDWSVLASSLSHFRKEDQTEVAVRVRMTRLYRLIQMKSSNIDR</sequence>
<keyword evidence="1" id="KW-0732">Signal</keyword>
<reference evidence="2" key="1">
    <citation type="submission" date="2015-04" db="UniProtKB">
        <authorList>
            <consortium name="EnsemblPlants"/>
        </authorList>
    </citation>
    <scope>IDENTIFICATION</scope>
</reference>
<feature type="chain" id="PRO_5002353303" evidence="1">
    <location>
        <begin position="25"/>
        <end position="79"/>
    </location>
</feature>
<dbReference type="EnsemblPlants" id="OGLUM06G10940.1">
    <property type="protein sequence ID" value="OGLUM06G10940.1"/>
    <property type="gene ID" value="OGLUM06G10940"/>
</dbReference>
<protein>
    <submittedName>
        <fullName evidence="2">Uncharacterized protein</fullName>
    </submittedName>
</protein>
<proteinExistence type="predicted"/>
<dbReference type="AlphaFoldDB" id="A0A0E0A7W3"/>
<keyword evidence="3" id="KW-1185">Reference proteome</keyword>
<accession>A0A0E0A7W3</accession>
<dbReference type="Proteomes" id="UP000026961">
    <property type="component" value="Chromosome 6"/>
</dbReference>
<dbReference type="HOGENOM" id="CLU_2609932_0_0_1"/>
<organism evidence="2">
    <name type="scientific">Oryza glumipatula</name>
    <dbReference type="NCBI Taxonomy" id="40148"/>
    <lineage>
        <taxon>Eukaryota</taxon>
        <taxon>Viridiplantae</taxon>
        <taxon>Streptophyta</taxon>
        <taxon>Embryophyta</taxon>
        <taxon>Tracheophyta</taxon>
        <taxon>Spermatophyta</taxon>
        <taxon>Magnoliopsida</taxon>
        <taxon>Liliopsida</taxon>
        <taxon>Poales</taxon>
        <taxon>Poaceae</taxon>
        <taxon>BOP clade</taxon>
        <taxon>Oryzoideae</taxon>
        <taxon>Oryzeae</taxon>
        <taxon>Oryzinae</taxon>
        <taxon>Oryza</taxon>
    </lineage>
</organism>
<evidence type="ECO:0000313" key="2">
    <source>
        <dbReference type="EnsemblPlants" id="OGLUM06G10940.1"/>
    </source>
</evidence>